<protein>
    <recommendedName>
        <fullName evidence="6">EF-hand domain-containing protein</fullName>
    </recommendedName>
</protein>
<feature type="compositionally biased region" description="Basic and acidic residues" evidence="1">
    <location>
        <begin position="31"/>
        <end position="41"/>
    </location>
</feature>
<sequence>MTQVSSVSETSYAYLATLSRLDANGDGVLSRGERAADEKPGILKQFGEDDAERQSRSKAGDNVLALMIGLGDRDAGSVASNSQDTAGQADDHAFELYRNTYGQYDLDIAS</sequence>
<gene>
    <name evidence="2" type="ORF">CWR43_28420</name>
    <name evidence="3" type="ORF">N2599_04270</name>
</gene>
<reference evidence="3" key="3">
    <citation type="submission" date="2022-09" db="EMBL/GenBank/DDBJ databases">
        <title>Australian commercial rhizobial inoculants.</title>
        <authorList>
            <person name="Kohlmeier M.G."/>
            <person name="O'Hara G.W."/>
            <person name="Colombi E."/>
            <person name="Ramsay J.P."/>
            <person name="Terpolilli J."/>
        </authorList>
    </citation>
    <scope>NUCLEOTIDE SEQUENCE</scope>
    <source>
        <strain evidence="3">WSM1592</strain>
    </source>
</reference>
<dbReference type="Proteomes" id="UP000232164">
    <property type="component" value="Unassembled WGS sequence"/>
</dbReference>
<feature type="region of interest" description="Disordered" evidence="1">
    <location>
        <begin position="31"/>
        <end position="58"/>
    </location>
</feature>
<evidence type="ECO:0008006" key="6">
    <source>
        <dbReference type="Google" id="ProtNLM"/>
    </source>
</evidence>
<keyword evidence="5" id="KW-1185">Reference proteome</keyword>
<dbReference type="EMBL" id="PIQN01000022">
    <property type="protein sequence ID" value="PKA40498.1"/>
    <property type="molecule type" value="Genomic_DNA"/>
</dbReference>
<name>A0A2N0D381_RHISU</name>
<reference evidence="2 4" key="1">
    <citation type="submission" date="2017-11" db="EMBL/GenBank/DDBJ databases">
        <authorList>
            <person name="Han C.G."/>
        </authorList>
    </citation>
    <scope>NUCLEOTIDE SEQUENCE [LARGE SCALE GENOMIC DNA]</scope>
    <source>
        <strain evidence="2 4">HCNT1</strain>
    </source>
</reference>
<dbReference type="RefSeq" id="WP_027507423.1">
    <property type="nucleotide sequence ID" value="NZ_CP104143.1"/>
</dbReference>
<proteinExistence type="predicted"/>
<dbReference type="EMBL" id="CP104143">
    <property type="protein sequence ID" value="UWU15238.1"/>
    <property type="molecule type" value="Genomic_DNA"/>
</dbReference>
<evidence type="ECO:0000313" key="5">
    <source>
        <dbReference type="Proteomes" id="UP001060123"/>
    </source>
</evidence>
<evidence type="ECO:0000313" key="3">
    <source>
        <dbReference type="EMBL" id="UWU15238.1"/>
    </source>
</evidence>
<evidence type="ECO:0000256" key="1">
    <source>
        <dbReference type="SAM" id="MobiDB-lite"/>
    </source>
</evidence>
<accession>A0A2N0D381</accession>
<evidence type="ECO:0000313" key="4">
    <source>
        <dbReference type="Proteomes" id="UP000232164"/>
    </source>
</evidence>
<dbReference type="AlphaFoldDB" id="A0A2N0D381"/>
<reference evidence="2 4" key="2">
    <citation type="submission" date="2017-12" db="EMBL/GenBank/DDBJ databases">
        <title>Genome sequence of Rhizobium sullae HCNT1 isolated from Sulla coronaria nodules and featuring peculiar denitrification phenotypes.</title>
        <authorList>
            <person name="De Diego-Diaz B."/>
            <person name="Treu L."/>
            <person name="Campanaro S."/>
            <person name="Da Silva Duarte V."/>
            <person name="Basaglia M."/>
            <person name="Favaro L."/>
            <person name="Casella S."/>
            <person name="Squartini A."/>
        </authorList>
    </citation>
    <scope>NUCLEOTIDE SEQUENCE [LARGE SCALE GENOMIC DNA]</scope>
    <source>
        <strain evidence="2 4">HCNT1</strain>
    </source>
</reference>
<organism evidence="2 4">
    <name type="scientific">Rhizobium sullae</name>
    <name type="common">Rhizobium hedysari</name>
    <dbReference type="NCBI Taxonomy" id="50338"/>
    <lineage>
        <taxon>Bacteria</taxon>
        <taxon>Pseudomonadati</taxon>
        <taxon>Pseudomonadota</taxon>
        <taxon>Alphaproteobacteria</taxon>
        <taxon>Hyphomicrobiales</taxon>
        <taxon>Rhizobiaceae</taxon>
        <taxon>Rhizobium/Agrobacterium group</taxon>
        <taxon>Rhizobium</taxon>
    </lineage>
</organism>
<evidence type="ECO:0000313" key="2">
    <source>
        <dbReference type="EMBL" id="PKA40498.1"/>
    </source>
</evidence>
<dbReference type="Proteomes" id="UP001060123">
    <property type="component" value="Chromosome"/>
</dbReference>